<reference evidence="3 4" key="1">
    <citation type="submission" date="2019-03" db="EMBL/GenBank/DDBJ databases">
        <title>Porphyromonas levii Isolated from the Uterus of Dairy Cows.</title>
        <authorList>
            <person name="Francis A.M."/>
        </authorList>
    </citation>
    <scope>NUCLEOTIDE SEQUENCE [LARGE SCALE GENOMIC DNA]</scope>
    <source>
        <strain evidence="3 4">AF5678</strain>
    </source>
</reference>
<evidence type="ECO:0000313" key="3">
    <source>
        <dbReference type="EMBL" id="TFH96043.1"/>
    </source>
</evidence>
<dbReference type="Gene3D" id="3.90.1150.140">
    <property type="match status" value="1"/>
</dbReference>
<dbReference type="AlphaFoldDB" id="A0A4Y8WQY9"/>
<dbReference type="Pfam" id="PF20732">
    <property type="entry name" value="NamZ_C"/>
    <property type="match status" value="1"/>
</dbReference>
<dbReference type="Gene3D" id="3.40.50.12170">
    <property type="entry name" value="Uncharacterised protein PF07075, DUF1343"/>
    <property type="match status" value="1"/>
</dbReference>
<evidence type="ECO:0000259" key="1">
    <source>
        <dbReference type="Pfam" id="PF07075"/>
    </source>
</evidence>
<keyword evidence="4" id="KW-1185">Reference proteome</keyword>
<dbReference type="OrthoDB" id="9801061at2"/>
<dbReference type="GO" id="GO:0033922">
    <property type="term" value="F:peptidoglycan beta-N-acetylmuramidase activity"/>
    <property type="evidence" value="ECO:0007669"/>
    <property type="project" value="InterPro"/>
</dbReference>
<dbReference type="PANTHER" id="PTHR42915:SF1">
    <property type="entry name" value="PEPTIDOGLYCAN BETA-N-ACETYLMURAMIDASE NAMZ"/>
    <property type="match status" value="1"/>
</dbReference>
<gene>
    <name evidence="3" type="ORF">E4P47_03135</name>
</gene>
<feature type="domain" description="Peptidoglycan beta-N-acetylmuramidase NamZ N-terminal" evidence="1">
    <location>
        <begin position="38"/>
        <end position="237"/>
    </location>
</feature>
<protein>
    <submittedName>
        <fullName evidence="3">DUF1343 domain-containing protein</fullName>
    </submittedName>
</protein>
<proteinExistence type="predicted"/>
<dbReference type="PANTHER" id="PTHR42915">
    <property type="entry name" value="HYPOTHETICAL 460 KDA PROTEIN IN FEUA-SIGW INTERGENIC REGION [PRECURSOR]"/>
    <property type="match status" value="1"/>
</dbReference>
<evidence type="ECO:0000259" key="2">
    <source>
        <dbReference type="Pfam" id="PF20732"/>
    </source>
</evidence>
<dbReference type="PIRSF" id="PIRSF016719">
    <property type="entry name" value="UCP016719"/>
    <property type="match status" value="1"/>
</dbReference>
<dbReference type="EMBL" id="SPNC01000030">
    <property type="protein sequence ID" value="TFH96043.1"/>
    <property type="molecule type" value="Genomic_DNA"/>
</dbReference>
<evidence type="ECO:0000313" key="4">
    <source>
        <dbReference type="Proteomes" id="UP000297225"/>
    </source>
</evidence>
<name>A0A4Y8WQY9_9PORP</name>
<dbReference type="STRING" id="1122973.GCA_000379925_01453"/>
<feature type="domain" description="Peptidoglycan beta-N-acetylmuramidase NamZ C-terminal" evidence="2">
    <location>
        <begin position="242"/>
        <end position="381"/>
    </location>
</feature>
<organism evidence="3 4">
    <name type="scientific">Porphyromonas levii</name>
    <dbReference type="NCBI Taxonomy" id="28114"/>
    <lineage>
        <taxon>Bacteria</taxon>
        <taxon>Pseudomonadati</taxon>
        <taxon>Bacteroidota</taxon>
        <taxon>Bacteroidia</taxon>
        <taxon>Bacteroidales</taxon>
        <taxon>Porphyromonadaceae</taxon>
        <taxon>Porphyromonas</taxon>
    </lineage>
</organism>
<dbReference type="InterPro" id="IPR048502">
    <property type="entry name" value="NamZ_N"/>
</dbReference>
<dbReference type="RefSeq" id="WP_018358692.1">
    <property type="nucleotide sequence ID" value="NZ_CP197400.1"/>
</dbReference>
<dbReference type="Proteomes" id="UP000297225">
    <property type="component" value="Unassembled WGS sequence"/>
</dbReference>
<sequence>MRQFLLLLLLFPLQAIAQVQVGADQIDQILTHAEGKRVGMTVNHTSLLSDGHTHVVDTLIASGVKVIRLYSPEHGLRGHVDAGAKVSSGRDAKTGLPVVSLYGTHKKPSPKDLSGIDLMIFDMQDVGVRFYTYISTLTYVLEACAEQGIPLLVLDRPNPHDCIDGAVRKKHKYRSFISLLPIPTVHGLTLGEAAFMMNNEGWLRNNVRAKLSVITVKGWKHGEDYSLPVPPSPNLRTDRAILYYPTLCYFEATTWSEGRGTDAPFEQIGYPDKRIGDHTFTPIAMKGATSPKHKGMLCYGPTLQLREWHKGINLEVIIEAYQASKQYGIDFVNRKSTFNLLAGNGTLYQQIMAGLSAEEIRQSWAKDLDAYRALRAKYLLYPDY</sequence>
<accession>A0A4Y8WQY9</accession>
<comment type="caution">
    <text evidence="3">The sequence shown here is derived from an EMBL/GenBank/DDBJ whole genome shotgun (WGS) entry which is preliminary data.</text>
</comment>
<dbReference type="InterPro" id="IPR048503">
    <property type="entry name" value="NamZ_C"/>
</dbReference>
<dbReference type="InterPro" id="IPR008302">
    <property type="entry name" value="NamZ"/>
</dbReference>
<dbReference type="Pfam" id="PF07075">
    <property type="entry name" value="NamZ_N"/>
    <property type="match status" value="1"/>
</dbReference>